<dbReference type="Pfam" id="PF10409">
    <property type="entry name" value="PTEN_C2"/>
    <property type="match status" value="1"/>
</dbReference>
<evidence type="ECO:0000256" key="6">
    <source>
        <dbReference type="PROSITE-ProRule" id="PRU00191"/>
    </source>
</evidence>
<dbReference type="SMART" id="SM00252">
    <property type="entry name" value="SH2"/>
    <property type="match status" value="1"/>
</dbReference>
<dbReference type="PANTHER" id="PTHR45734:SF10">
    <property type="entry name" value="BLISTERY, ISOFORM A"/>
    <property type="match status" value="1"/>
</dbReference>
<feature type="region of interest" description="Disordered" evidence="7">
    <location>
        <begin position="41"/>
        <end position="81"/>
    </location>
</feature>
<feature type="domain" description="SH2" evidence="8">
    <location>
        <begin position="1265"/>
        <end position="1373"/>
    </location>
</feature>
<evidence type="ECO:0000259" key="10">
    <source>
        <dbReference type="PROSITE" id="PS51182"/>
    </source>
</evidence>
<sequence>MLWGCFRRRKKCKQRPQTDRSLSPNCRCSCHRKVIATCEPPAKHELQTQESTRSLQTNPQRPESPDVRSFSGIPSPRTPEKLPRFIMDITYITERIIVLTFPESGTDATYRSNLKEAARMLQTKHGDKYMVINLSERRQELLKLNNQVEDCGWPSDLAPELDKIYKICDVLDKWLKSNAQHIIVLHSKGDKGRVGVVIAAYMHHSNKYASAEQALDRFAMKRLYDDKFSERMHPSQKRYVQYFSGLLTSMIRTNKDTVYLHNIIIYGIPSLESKGYRPFVKIYQRMKLVYTSEVHIATEQTRKVLITINPCLPLCGDIFIKCYHRQQKPSDRSTVFRVQFHTWTLDQKHVVFLKNELDDAISDFRFPSDGKVELQFSFHPDDFKGNGSVHKPMTASNFSDSIVRWDSYENFNMESPNAAEVHHTQGPLDGSLYATIRKNSAVKNVSKKHENTKHEGYGQPNGSQAVSRDSGISSSSGFHGSCSPVRDGSQSQTPGLINGHTNQPSVSIVEAEIHRPQARIEKEEKQSESISALQQAELDELMRNLIQETECFPDQQPLKSVQPESYISFSSALTSPTYTDKQNLSNTEESQCCFSSEKEEKLYSTYANKTAQTYPSVILENACILPSRDYLTNSSEPFSQSSFYSSPNILPSEARTMDKPYDSSPDCSLSSLGPSRSPIPKDNTWLQQQWHKYLLKQEGHRKQERMLREQRVIAELKDVQAKKNQLLSPSELNKQTSPTITKKCSPSEKFNKYQHFRICTDIVGSSNTYDSSKTFVKEMECDGSFRVAQTFSPSKSDKYEGVQVRHQQSPDISSSITCSQIIKVPVQKGFHPKAINGFDERDCHRDSETTELFSNCNQFGFQTNSSPLVNGNYHKIYHIDSTLTAIDKTFGLESEVVNQAGQQFNRELNVVNGHGQNFCYCGSQKSESNRLGQQDRQISTQQGMANGIEQYDYQTSPWQLRSDPPDPQRYQSNLQKFVASDSEQGNCYTLSTVDESNQLSNPMISKSVLQKSSEPHYTIPVGSRIPTTVRTLSPIQQPHTTNHNIVSYSVAVSGSSVSQAATVQFRSSLPKHGLSQHNHISSQSRSPSVGPDQQSKLPASPSALLRDPVSSDFPSPKLTSLEQTPLQKTQNPILYNQSTPQNVMFFSKFTMYCDGLLAGSCWALMFIYRMTQGLVVKKFDSQSQNCEFESPSLNILVLYGYHLSQLPGMKNGDLSLQQTSPILSGHSSPSQYSDQSCQSSMISLSDFHEVTCQLPFFMKDTSRYWYKPSLSRDEASRMLKDKPPGSFLVRNSHTFPGYFGLVMKVPPSSPDIRAGCGEPDFSELVRHFLIECTSKGVRLKGCPDEPVFGSLSALVYQHSITALSLSCRLLLPELEPISETTSNCEFNQGRKLDGGKVLYLSTMDTETLTGPQAVQIVVSELLEAKRPAASVVVHFRVSDKGITITDTSRKLFFRRHYPVCNISYCGFDPDNRCWTKEDVVGVIPLSSRRCFGFVAKKPPSHSDNQCHVFAEIEPNHPASAVVSLVENIITSFFKNVKIKS</sequence>
<evidence type="ECO:0000313" key="11">
    <source>
        <dbReference type="Proteomes" id="UP000694941"/>
    </source>
</evidence>
<dbReference type="SMART" id="SM01326">
    <property type="entry name" value="PTEN_C2"/>
    <property type="match status" value="1"/>
</dbReference>
<dbReference type="CDD" id="cd01213">
    <property type="entry name" value="PTB_tensin"/>
    <property type="match status" value="1"/>
</dbReference>
<dbReference type="Gene3D" id="3.90.190.10">
    <property type="entry name" value="Protein tyrosine phosphatase superfamily"/>
    <property type="match status" value="1"/>
</dbReference>
<dbReference type="SUPFAM" id="SSF55550">
    <property type="entry name" value="SH2 domain"/>
    <property type="match status" value="1"/>
</dbReference>
<evidence type="ECO:0000313" key="12">
    <source>
        <dbReference type="RefSeq" id="XP_022242191.1"/>
    </source>
</evidence>
<dbReference type="SMART" id="SM00462">
    <property type="entry name" value="PTB"/>
    <property type="match status" value="1"/>
</dbReference>
<evidence type="ECO:0000256" key="3">
    <source>
        <dbReference type="ARBA" id="ARBA00022553"/>
    </source>
</evidence>
<organism evidence="11 12">
    <name type="scientific">Limulus polyphemus</name>
    <name type="common">Atlantic horseshoe crab</name>
    <dbReference type="NCBI Taxonomy" id="6850"/>
    <lineage>
        <taxon>Eukaryota</taxon>
        <taxon>Metazoa</taxon>
        <taxon>Ecdysozoa</taxon>
        <taxon>Arthropoda</taxon>
        <taxon>Chelicerata</taxon>
        <taxon>Merostomata</taxon>
        <taxon>Xiphosura</taxon>
        <taxon>Limulidae</taxon>
        <taxon>Limulus</taxon>
    </lineage>
</organism>
<dbReference type="PROSITE" id="PS51181">
    <property type="entry name" value="PPASE_TENSIN"/>
    <property type="match status" value="1"/>
</dbReference>
<keyword evidence="4" id="KW-0965">Cell junction</keyword>
<dbReference type="InterPro" id="IPR000980">
    <property type="entry name" value="SH2"/>
</dbReference>
<evidence type="ECO:0000256" key="7">
    <source>
        <dbReference type="SAM" id="MobiDB-lite"/>
    </source>
</evidence>
<feature type="domain" description="C2 tensin-type" evidence="10">
    <location>
        <begin position="255"/>
        <end position="379"/>
    </location>
</feature>
<dbReference type="Pfam" id="PF00017">
    <property type="entry name" value="SH2"/>
    <property type="match status" value="1"/>
</dbReference>
<proteinExistence type="inferred from homology"/>
<feature type="domain" description="Phosphatase tensin-type" evidence="9">
    <location>
        <begin position="78"/>
        <end position="250"/>
    </location>
</feature>
<dbReference type="SUPFAM" id="SSF49562">
    <property type="entry name" value="C2 domain (Calcium/lipid-binding domain, CaLB)"/>
    <property type="match status" value="1"/>
</dbReference>
<feature type="compositionally biased region" description="Polar residues" evidence="7">
    <location>
        <begin position="1075"/>
        <end position="1097"/>
    </location>
</feature>
<dbReference type="InterPro" id="IPR033929">
    <property type="entry name" value="Tensin_PTB"/>
</dbReference>
<gene>
    <name evidence="12" type="primary">LOC106459910</name>
</gene>
<dbReference type="PROSITE" id="PS51182">
    <property type="entry name" value="C2_TENSIN"/>
    <property type="match status" value="1"/>
</dbReference>
<dbReference type="InterPro" id="IPR036860">
    <property type="entry name" value="SH2_dom_sf"/>
</dbReference>
<feature type="compositionally biased region" description="Polar residues" evidence="7">
    <location>
        <begin position="488"/>
        <end position="506"/>
    </location>
</feature>
<evidence type="ECO:0000259" key="8">
    <source>
        <dbReference type="PROSITE" id="PS50001"/>
    </source>
</evidence>
<feature type="region of interest" description="Disordered" evidence="7">
    <location>
        <begin position="649"/>
        <end position="680"/>
    </location>
</feature>
<feature type="compositionally biased region" description="Polar residues" evidence="7">
    <location>
        <begin position="665"/>
        <end position="674"/>
    </location>
</feature>
<evidence type="ECO:0000256" key="5">
    <source>
        <dbReference type="ARBA" id="ARBA00022999"/>
    </source>
</evidence>
<feature type="region of interest" description="Disordered" evidence="7">
    <location>
        <begin position="1072"/>
        <end position="1108"/>
    </location>
</feature>
<feature type="compositionally biased region" description="Basic and acidic residues" evidence="7">
    <location>
        <begin position="447"/>
        <end position="456"/>
    </location>
</feature>
<dbReference type="SUPFAM" id="SSF52799">
    <property type="entry name" value="(Phosphotyrosine protein) phosphatases II"/>
    <property type="match status" value="1"/>
</dbReference>
<dbReference type="InterPro" id="IPR014020">
    <property type="entry name" value="Tensin_C2-dom"/>
</dbReference>
<dbReference type="Gene3D" id="2.30.29.30">
    <property type="entry name" value="Pleckstrin-homology domain (PH domain)/Phosphotyrosine-binding domain (PTB)"/>
    <property type="match status" value="1"/>
</dbReference>
<dbReference type="InterPro" id="IPR011993">
    <property type="entry name" value="PH-like_dom_sf"/>
</dbReference>
<dbReference type="Gene3D" id="2.60.40.1110">
    <property type="match status" value="1"/>
</dbReference>
<dbReference type="RefSeq" id="XP_022242191.1">
    <property type="nucleotide sequence ID" value="XM_022386483.1"/>
</dbReference>
<dbReference type="InterPro" id="IPR029023">
    <property type="entry name" value="Tensin_phosphatase"/>
</dbReference>
<feature type="region of interest" description="Disordered" evidence="7">
    <location>
        <begin position="444"/>
        <end position="506"/>
    </location>
</feature>
<dbReference type="Proteomes" id="UP000694941">
    <property type="component" value="Unplaced"/>
</dbReference>
<dbReference type="Pfam" id="PF08416">
    <property type="entry name" value="PTB"/>
    <property type="match status" value="1"/>
</dbReference>
<protein>
    <submittedName>
        <fullName evidence="12">Tensin-3-like</fullName>
    </submittedName>
</protein>
<dbReference type="InterPro" id="IPR035892">
    <property type="entry name" value="C2_domain_sf"/>
</dbReference>
<dbReference type="InterPro" id="IPR013625">
    <property type="entry name" value="PTB"/>
</dbReference>
<dbReference type="InterPro" id="IPR006020">
    <property type="entry name" value="PTB/PI_dom"/>
</dbReference>
<evidence type="ECO:0000259" key="9">
    <source>
        <dbReference type="PROSITE" id="PS51181"/>
    </source>
</evidence>
<reference evidence="12" key="1">
    <citation type="submission" date="2025-08" db="UniProtKB">
        <authorList>
            <consortium name="RefSeq"/>
        </authorList>
    </citation>
    <scope>IDENTIFICATION</scope>
    <source>
        <tissue evidence="12">Muscle</tissue>
    </source>
</reference>
<keyword evidence="5 6" id="KW-0727">SH2 domain</keyword>
<dbReference type="SUPFAM" id="SSF50729">
    <property type="entry name" value="PH domain-like"/>
    <property type="match status" value="1"/>
</dbReference>
<keyword evidence="11" id="KW-1185">Reference proteome</keyword>
<dbReference type="PROSITE" id="PS50001">
    <property type="entry name" value="SH2"/>
    <property type="match status" value="1"/>
</dbReference>
<dbReference type="InterPro" id="IPR029021">
    <property type="entry name" value="Prot-tyrosine_phosphatase-like"/>
</dbReference>
<evidence type="ECO:0000256" key="4">
    <source>
        <dbReference type="ARBA" id="ARBA00022949"/>
    </source>
</evidence>
<feature type="compositionally biased region" description="Polar residues" evidence="7">
    <location>
        <begin position="48"/>
        <end position="61"/>
    </location>
</feature>
<dbReference type="PANTHER" id="PTHR45734">
    <property type="entry name" value="TENSIN"/>
    <property type="match status" value="1"/>
</dbReference>
<name>A0ABM1SEY6_LIMPO</name>
<accession>A0ABM1SEY6</accession>
<feature type="compositionally biased region" description="Low complexity" evidence="7">
    <location>
        <begin position="467"/>
        <end position="483"/>
    </location>
</feature>
<dbReference type="Gene3D" id="3.30.505.10">
    <property type="entry name" value="SH2 domain"/>
    <property type="match status" value="1"/>
</dbReference>
<evidence type="ECO:0000256" key="1">
    <source>
        <dbReference type="ARBA" id="ARBA00004282"/>
    </source>
</evidence>
<comment type="subcellular location">
    <subcellularLocation>
        <location evidence="1">Cell junction</location>
    </subcellularLocation>
</comment>
<dbReference type="InterPro" id="IPR051484">
    <property type="entry name" value="Tensin_PTEN_phosphatase"/>
</dbReference>
<keyword evidence="3" id="KW-0597">Phosphoprotein</keyword>
<dbReference type="GeneID" id="106459910"/>
<evidence type="ECO:0000256" key="2">
    <source>
        <dbReference type="ARBA" id="ARBA00007881"/>
    </source>
</evidence>
<comment type="similarity">
    <text evidence="2">Belongs to the PTEN phosphatase protein family.</text>
</comment>